<dbReference type="PANTHER" id="PTHR47870:SF1">
    <property type="entry name" value="CYTOCHROME C-TYPE BIOGENESIS PROTEIN CCMH"/>
    <property type="match status" value="1"/>
</dbReference>
<dbReference type="InterPro" id="IPR011990">
    <property type="entry name" value="TPR-like_helical_dom_sf"/>
</dbReference>
<accession>A0A4R6P251</accession>
<comment type="caution">
    <text evidence="9">The sequence shown here is derived from an EMBL/GenBank/DDBJ whole genome shotgun (WGS) entry which is preliminary data.</text>
</comment>
<dbReference type="SUPFAM" id="SSF48452">
    <property type="entry name" value="TPR-like"/>
    <property type="match status" value="1"/>
</dbReference>
<protein>
    <submittedName>
        <fullName evidence="9">Cytochrome c-type biogenesis protein CcmI</fullName>
    </submittedName>
</protein>
<dbReference type="InterPro" id="IPR051263">
    <property type="entry name" value="C-type_cytochrome_biogenesis"/>
</dbReference>
<evidence type="ECO:0000256" key="5">
    <source>
        <dbReference type="PROSITE-ProRule" id="PRU00339"/>
    </source>
</evidence>
<evidence type="ECO:0000256" key="4">
    <source>
        <dbReference type="ARBA" id="ARBA00022803"/>
    </source>
</evidence>
<dbReference type="InterPro" id="IPR017560">
    <property type="entry name" value="Cyt_c_biogenesis_CcmI"/>
</dbReference>
<evidence type="ECO:0000259" key="7">
    <source>
        <dbReference type="Pfam" id="PF23892"/>
    </source>
</evidence>
<evidence type="ECO:0000259" key="8">
    <source>
        <dbReference type="Pfam" id="PF23914"/>
    </source>
</evidence>
<evidence type="ECO:0000256" key="2">
    <source>
        <dbReference type="ARBA" id="ARBA00022737"/>
    </source>
</evidence>
<evidence type="ECO:0000313" key="10">
    <source>
        <dbReference type="Proteomes" id="UP000295531"/>
    </source>
</evidence>
<dbReference type="PROSITE" id="PS50005">
    <property type="entry name" value="TPR"/>
    <property type="match status" value="2"/>
</dbReference>
<dbReference type="InterPro" id="IPR056413">
    <property type="entry name" value="TPR_CcmH_CycH"/>
</dbReference>
<dbReference type="EMBL" id="SNXI01000013">
    <property type="protein sequence ID" value="TDP31276.1"/>
    <property type="molecule type" value="Genomic_DNA"/>
</dbReference>
<feature type="domain" description="Cytochrome c-type biogenesis protein H Ig-like" evidence="7">
    <location>
        <begin position="291"/>
        <end position="396"/>
    </location>
</feature>
<dbReference type="RefSeq" id="WP_133540167.1">
    <property type="nucleotide sequence ID" value="NZ_SNXI01000013.1"/>
</dbReference>
<dbReference type="Pfam" id="PF23892">
    <property type="entry name" value="Ig_CycH"/>
    <property type="match status" value="1"/>
</dbReference>
<dbReference type="Pfam" id="PF23914">
    <property type="entry name" value="TPR_CcmH_CycH"/>
    <property type="match status" value="1"/>
</dbReference>
<name>A0A4R6P251_9GAMM</name>
<evidence type="ECO:0000256" key="3">
    <source>
        <dbReference type="ARBA" id="ARBA00022748"/>
    </source>
</evidence>
<reference evidence="9 10" key="1">
    <citation type="submission" date="2019-03" db="EMBL/GenBank/DDBJ databases">
        <title>Freshwater and sediment microbial communities from various areas in North America, analyzing microbe dynamics in response to fracking.</title>
        <authorList>
            <person name="Lamendella R."/>
        </authorList>
    </citation>
    <scope>NUCLEOTIDE SEQUENCE [LARGE SCALE GENOMIC DNA]</scope>
    <source>
        <strain evidence="9 10">18_TX</strain>
    </source>
</reference>
<feature type="repeat" description="TPR" evidence="5">
    <location>
        <begin position="233"/>
        <end position="266"/>
    </location>
</feature>
<dbReference type="GO" id="GO:0005886">
    <property type="term" value="C:plasma membrane"/>
    <property type="evidence" value="ECO:0007669"/>
    <property type="project" value="TreeGrafter"/>
</dbReference>
<feature type="domain" description="Cytochrome c-type biogenesis protein H TPR" evidence="8">
    <location>
        <begin position="116"/>
        <end position="269"/>
    </location>
</feature>
<evidence type="ECO:0000256" key="1">
    <source>
        <dbReference type="ARBA" id="ARBA00004196"/>
    </source>
</evidence>
<dbReference type="Gene3D" id="1.25.40.10">
    <property type="entry name" value="Tetratricopeptide repeat domain"/>
    <property type="match status" value="1"/>
</dbReference>
<dbReference type="OrthoDB" id="9776053at2"/>
<gene>
    <name evidence="9" type="ORF">DEU29_11347</name>
</gene>
<keyword evidence="10" id="KW-1185">Reference proteome</keyword>
<evidence type="ECO:0000313" key="9">
    <source>
        <dbReference type="EMBL" id="TDP31276.1"/>
    </source>
</evidence>
<keyword evidence="6" id="KW-1133">Transmembrane helix</keyword>
<keyword evidence="4 5" id="KW-0802">TPR repeat</keyword>
<dbReference type="PANTHER" id="PTHR47870">
    <property type="entry name" value="CYTOCHROME C-TYPE BIOGENESIS PROTEIN CCMH"/>
    <property type="match status" value="1"/>
</dbReference>
<keyword evidence="2" id="KW-0677">Repeat</keyword>
<dbReference type="GO" id="GO:0017004">
    <property type="term" value="P:cytochrome complex assembly"/>
    <property type="evidence" value="ECO:0007669"/>
    <property type="project" value="UniProtKB-KW"/>
</dbReference>
<feature type="repeat" description="TPR" evidence="5">
    <location>
        <begin position="162"/>
        <end position="195"/>
    </location>
</feature>
<comment type="subcellular location">
    <subcellularLocation>
        <location evidence="1">Cell envelope</location>
    </subcellularLocation>
</comment>
<dbReference type="AlphaFoldDB" id="A0A4R6P251"/>
<dbReference type="InterPro" id="IPR056412">
    <property type="entry name" value="Ig_CycH"/>
</dbReference>
<evidence type="ECO:0000256" key="6">
    <source>
        <dbReference type="SAM" id="Phobius"/>
    </source>
</evidence>
<dbReference type="NCBIfam" id="TIGR03142">
    <property type="entry name" value="cytochro_ccmI"/>
    <property type="match status" value="1"/>
</dbReference>
<sequence>MIKLVLALAVLVILAVIVILLARVFQHKQQLSRDNENQQWYRQRLSELDEDHANGRVSEEEYQQAVTELDKTFVTDNRNIEADIKWLPAKPWLPIALLVVMSVGLYMAFGSWTLQRQADDALQQLPELGKTVLQEQQQVDAETLSTFALGLRQKLQRQGDDPIAWWIYAGLMSDLQQFDQANNAFQRSLDLDPDRVGTLISYARFLLQNGSAETNQQAAQLLARALRLEPDNADALSLSGFVAFENADYEQAINAWQRLLSLTPADSNRREVVEQAIADAKQQLQQGAMSLTVTVELGETVRDAVPANGTLFIYVTAPDGAPMPAAVKRVAASSLPVTVTLSNQDSMLPDYQLSSLEQWKVQARVSQDDKIDVQVGDLNAVPVAINAKDSASVTLRLTERVATTDNQNGSGK</sequence>
<proteinExistence type="predicted"/>
<organism evidence="9 10">
    <name type="scientific">Idiomarina aquatica</name>
    <dbReference type="NCBI Taxonomy" id="1327752"/>
    <lineage>
        <taxon>Bacteria</taxon>
        <taxon>Pseudomonadati</taxon>
        <taxon>Pseudomonadota</taxon>
        <taxon>Gammaproteobacteria</taxon>
        <taxon>Alteromonadales</taxon>
        <taxon>Idiomarinaceae</taxon>
        <taxon>Idiomarina</taxon>
    </lineage>
</organism>
<dbReference type="Proteomes" id="UP000295531">
    <property type="component" value="Unassembled WGS sequence"/>
</dbReference>
<dbReference type="GO" id="GO:0030313">
    <property type="term" value="C:cell envelope"/>
    <property type="evidence" value="ECO:0007669"/>
    <property type="project" value="UniProtKB-SubCell"/>
</dbReference>
<keyword evidence="3" id="KW-0201">Cytochrome c-type biogenesis</keyword>
<dbReference type="InterPro" id="IPR019734">
    <property type="entry name" value="TPR_rpt"/>
</dbReference>
<feature type="transmembrane region" description="Helical" evidence="6">
    <location>
        <begin position="92"/>
        <end position="114"/>
    </location>
</feature>
<keyword evidence="6" id="KW-0812">Transmembrane</keyword>
<keyword evidence="6" id="KW-0472">Membrane</keyword>